<accession>A0A9W6PR70</accession>
<reference evidence="2" key="1">
    <citation type="submission" date="2023-02" db="EMBL/GenBank/DDBJ databases">
        <title>Kitasatospora phosalacinea NBRC 14362.</title>
        <authorList>
            <person name="Ichikawa N."/>
            <person name="Sato H."/>
            <person name="Tonouchi N."/>
        </authorList>
    </citation>
    <scope>NUCLEOTIDE SEQUENCE</scope>
    <source>
        <strain evidence="2">NBRC 14362</strain>
    </source>
</reference>
<dbReference type="Proteomes" id="UP001165143">
    <property type="component" value="Unassembled WGS sequence"/>
</dbReference>
<protein>
    <recommendedName>
        <fullName evidence="4">BMP family ABC transporter substrate-binding protein</fullName>
    </recommendedName>
</protein>
<keyword evidence="1" id="KW-1133">Transmembrane helix</keyword>
<comment type="caution">
    <text evidence="2">The sequence shown here is derived from an EMBL/GenBank/DDBJ whole genome shotgun (WGS) entry which is preliminary data.</text>
</comment>
<evidence type="ECO:0000256" key="1">
    <source>
        <dbReference type="SAM" id="Phobius"/>
    </source>
</evidence>
<gene>
    <name evidence="2" type="ORF">Kpho01_75040</name>
</gene>
<dbReference type="RefSeq" id="WP_033256962.1">
    <property type="nucleotide sequence ID" value="NZ_BSRX01000086.1"/>
</dbReference>
<dbReference type="EMBL" id="BSRX01000086">
    <property type="protein sequence ID" value="GLW59494.1"/>
    <property type="molecule type" value="Genomic_DNA"/>
</dbReference>
<evidence type="ECO:0000313" key="2">
    <source>
        <dbReference type="EMBL" id="GLW59494.1"/>
    </source>
</evidence>
<name>A0A9W6PR70_9ACTN</name>
<keyword evidence="1" id="KW-0472">Membrane</keyword>
<proteinExistence type="predicted"/>
<dbReference type="OrthoDB" id="4232078at2"/>
<evidence type="ECO:0000313" key="3">
    <source>
        <dbReference type="Proteomes" id="UP001165143"/>
    </source>
</evidence>
<organism evidence="2 3">
    <name type="scientific">Kitasatospora phosalacinea</name>
    <dbReference type="NCBI Taxonomy" id="2065"/>
    <lineage>
        <taxon>Bacteria</taxon>
        <taxon>Bacillati</taxon>
        <taxon>Actinomycetota</taxon>
        <taxon>Actinomycetes</taxon>
        <taxon>Kitasatosporales</taxon>
        <taxon>Streptomycetaceae</taxon>
        <taxon>Kitasatospora</taxon>
    </lineage>
</organism>
<keyword evidence="1" id="KW-0812">Transmembrane</keyword>
<dbReference type="Gene3D" id="3.40.50.2300">
    <property type="match status" value="1"/>
</dbReference>
<feature type="transmembrane region" description="Helical" evidence="1">
    <location>
        <begin position="12"/>
        <end position="33"/>
    </location>
</feature>
<dbReference type="AlphaFoldDB" id="A0A9W6PR70"/>
<sequence length="176" mass="18503">MKVSFSLRTSRGLVLAAATTVVLLGASLTIWLWPGTDGDPLAKVTANDYSGRPSVCLAADDSVASAQIVQHTWTVLQQSGQDSQVNVQQLVVPAKDTAEAVPYLAGLVAQRCTMVVTAGAAFDRALPSIVKDAPHVRFVAIDPPAGTDLKGTTALTSDQLPDRLGQNVRDLVTEHS</sequence>
<evidence type="ECO:0008006" key="4">
    <source>
        <dbReference type="Google" id="ProtNLM"/>
    </source>
</evidence>